<dbReference type="GO" id="GO:0015192">
    <property type="term" value="F:L-phenylalanine transmembrane transporter activity"/>
    <property type="evidence" value="ECO:0007669"/>
    <property type="project" value="TreeGrafter"/>
</dbReference>
<dbReference type="AlphaFoldDB" id="F2LX49"/>
<evidence type="ECO:0000256" key="3">
    <source>
        <dbReference type="ARBA" id="ARBA00022840"/>
    </source>
</evidence>
<feature type="domain" description="ABC transporter" evidence="4">
    <location>
        <begin position="6"/>
        <end position="254"/>
    </location>
</feature>
<name>F2LX49_HIPMA</name>
<dbReference type="PROSITE" id="PS50893">
    <property type="entry name" value="ABC_TRANSPORTER_2"/>
    <property type="match status" value="1"/>
</dbReference>
<dbReference type="OrthoDB" id="9809450at2"/>
<protein>
    <submittedName>
        <fullName evidence="5">Phosphonate-transporting ATPase</fullName>
        <ecNumber evidence="5">3.6.3.28</ecNumber>
    </submittedName>
</protein>
<dbReference type="EMBL" id="CP002606">
    <property type="protein sequence ID" value="AEA33107.1"/>
    <property type="molecule type" value="Genomic_DNA"/>
</dbReference>
<dbReference type="RefSeq" id="WP_013681152.1">
    <property type="nucleotide sequence ID" value="NC_015318.1"/>
</dbReference>
<evidence type="ECO:0000313" key="5">
    <source>
        <dbReference type="EMBL" id="AEA33107.1"/>
    </source>
</evidence>
<dbReference type="GO" id="GO:1903806">
    <property type="term" value="P:L-isoleucine import across plasma membrane"/>
    <property type="evidence" value="ECO:0007669"/>
    <property type="project" value="TreeGrafter"/>
</dbReference>
<dbReference type="InParanoid" id="F2LX49"/>
<dbReference type="HOGENOM" id="CLU_000604_1_2_7"/>
<dbReference type="FunFam" id="3.40.50.300:FF:000421">
    <property type="entry name" value="Branched-chain amino acid ABC transporter ATP-binding protein"/>
    <property type="match status" value="1"/>
</dbReference>
<dbReference type="GO" id="GO:0015188">
    <property type="term" value="F:L-isoleucine transmembrane transporter activity"/>
    <property type="evidence" value="ECO:0007669"/>
    <property type="project" value="TreeGrafter"/>
</dbReference>
<reference evidence="6" key="2">
    <citation type="submission" date="2011-03" db="EMBL/GenBank/DDBJ databases">
        <title>The complete genome of Hippea maritima DSM 10411.</title>
        <authorList>
            <consortium name="US DOE Joint Genome Institute (JGI-PGF)"/>
            <person name="Lucas S."/>
            <person name="Copeland A."/>
            <person name="Lapidus A."/>
            <person name="Bruce D."/>
            <person name="Goodwin L."/>
            <person name="Pitluck S."/>
            <person name="Peters L."/>
            <person name="Kyrpides N."/>
            <person name="Mavromatis K."/>
            <person name="Pagani I."/>
            <person name="Ivanova N."/>
            <person name="Mikhailova N."/>
            <person name="Lu M."/>
            <person name="Detter J.C."/>
            <person name="Tapia R."/>
            <person name="Han C."/>
            <person name="Land M."/>
            <person name="Hauser L."/>
            <person name="Markowitz V."/>
            <person name="Cheng J.-F."/>
            <person name="Hugenholtz P."/>
            <person name="Woyke T."/>
            <person name="Wu D."/>
            <person name="Spring S."/>
            <person name="Schroeder M."/>
            <person name="Brambilla E."/>
            <person name="Klenk H.-P."/>
            <person name="Eisen J.A."/>
        </authorList>
    </citation>
    <scope>NUCLEOTIDE SEQUENCE [LARGE SCALE GENOMIC DNA]</scope>
    <source>
        <strain evidence="6">ATCC 700847 / DSM 10411 / MH2</strain>
    </source>
</reference>
<keyword evidence="5" id="KW-0378">Hydrolase</keyword>
<dbReference type="GO" id="GO:0042941">
    <property type="term" value="P:D-alanine transmembrane transport"/>
    <property type="evidence" value="ECO:0007669"/>
    <property type="project" value="TreeGrafter"/>
</dbReference>
<dbReference type="FunCoup" id="F2LX49">
    <property type="interactions" value="189"/>
</dbReference>
<dbReference type="eggNOG" id="COG0411">
    <property type="taxonomic scope" value="Bacteria"/>
</dbReference>
<dbReference type="InterPro" id="IPR027417">
    <property type="entry name" value="P-loop_NTPase"/>
</dbReference>
<dbReference type="GO" id="GO:0005304">
    <property type="term" value="F:L-valine transmembrane transporter activity"/>
    <property type="evidence" value="ECO:0007669"/>
    <property type="project" value="TreeGrafter"/>
</dbReference>
<dbReference type="InterPro" id="IPR051120">
    <property type="entry name" value="ABC_AA/LPS_Transport"/>
</dbReference>
<evidence type="ECO:0000256" key="1">
    <source>
        <dbReference type="ARBA" id="ARBA00022448"/>
    </source>
</evidence>
<keyword evidence="2" id="KW-0547">Nucleotide-binding</keyword>
<dbReference type="PANTHER" id="PTHR45772">
    <property type="entry name" value="CONSERVED COMPONENT OF ABC TRANSPORTER FOR NATURAL AMINO ACIDS-RELATED"/>
    <property type="match status" value="1"/>
</dbReference>
<reference evidence="5 6" key="1">
    <citation type="journal article" date="2011" name="Stand. Genomic Sci.">
        <title>Complete genome sequence of the thermophilic sulfur-reducer Hippea maritima type strain (MH(2)).</title>
        <authorList>
            <person name="Huntemann M."/>
            <person name="Lu M."/>
            <person name="Nolan M."/>
            <person name="Lapidus A."/>
            <person name="Lucas S."/>
            <person name="Hammon N."/>
            <person name="Deshpande S."/>
            <person name="Cheng J.F."/>
            <person name="Tapia R."/>
            <person name="Han C."/>
            <person name="Goodwin L."/>
            <person name="Pitluck S."/>
            <person name="Liolios K."/>
            <person name="Pagani I."/>
            <person name="Ivanova N."/>
            <person name="Ovchinikova G."/>
            <person name="Pati A."/>
            <person name="Chen A."/>
            <person name="Palaniappan K."/>
            <person name="Land M."/>
            <person name="Hauser L."/>
            <person name="Jeffries C.D."/>
            <person name="Detter J.C."/>
            <person name="Brambilla E.M."/>
            <person name="Rohde M."/>
            <person name="Spring S."/>
            <person name="Goker M."/>
            <person name="Woyke T."/>
            <person name="Bristow J."/>
            <person name="Eisen J.A."/>
            <person name="Markowitz V."/>
            <person name="Hugenholtz P."/>
            <person name="Kyrpides N.C."/>
            <person name="Klenk H.P."/>
            <person name="Mavromatis K."/>
        </authorList>
    </citation>
    <scope>NUCLEOTIDE SEQUENCE [LARGE SCALE GENOMIC DNA]</scope>
    <source>
        <strain evidence="6">ATCC 700847 / DSM 10411 / MH2</strain>
    </source>
</reference>
<dbReference type="SUPFAM" id="SSF52540">
    <property type="entry name" value="P-loop containing nucleoside triphosphate hydrolases"/>
    <property type="match status" value="1"/>
</dbReference>
<gene>
    <name evidence="5" type="ordered locus">Hipma_0127</name>
</gene>
<dbReference type="Pfam" id="PF00005">
    <property type="entry name" value="ABC_tran"/>
    <property type="match status" value="1"/>
</dbReference>
<proteinExistence type="predicted"/>
<dbReference type="Pfam" id="PF12399">
    <property type="entry name" value="BCA_ABC_TP_C"/>
    <property type="match status" value="1"/>
</dbReference>
<dbReference type="GO" id="GO:0016887">
    <property type="term" value="F:ATP hydrolysis activity"/>
    <property type="evidence" value="ECO:0007669"/>
    <property type="project" value="InterPro"/>
</dbReference>
<dbReference type="GO" id="GO:0015808">
    <property type="term" value="P:L-alanine transport"/>
    <property type="evidence" value="ECO:0007669"/>
    <property type="project" value="TreeGrafter"/>
</dbReference>
<dbReference type="CDD" id="cd03219">
    <property type="entry name" value="ABC_Mj1267_LivG_branched"/>
    <property type="match status" value="1"/>
</dbReference>
<sequence>MSKVALKCDKITMKFGGLTAVNEFSVEINEHMIFGLIGPNGAGKTTAFNMITGNLKPTSGEIFFYNQNITGMKPFRIVSLGMARTFQNIRLFSNLSVLENVLTGFHHKLKYNLIDAILRTPRFYKYEKQIREEAMELLESVNLADKADFKASKLPYGERRKVEIARALATGPKMLLLDEPAAGMNPQETMGLMYFIQEIKEKFNLTVLLIEHDMKFVMNLCERIAVLDHGVKIAEGKPEEIQKNPDVIRAYLGDINA</sequence>
<keyword evidence="3" id="KW-0067">ATP-binding</keyword>
<dbReference type="GO" id="GO:0005886">
    <property type="term" value="C:plasma membrane"/>
    <property type="evidence" value="ECO:0007669"/>
    <property type="project" value="TreeGrafter"/>
</dbReference>
<organism evidence="5 6">
    <name type="scientific">Hippea maritima (strain ATCC 700847 / DSM 10411 / MH2)</name>
    <dbReference type="NCBI Taxonomy" id="760142"/>
    <lineage>
        <taxon>Bacteria</taxon>
        <taxon>Pseudomonadati</taxon>
        <taxon>Campylobacterota</taxon>
        <taxon>Desulfurellia</taxon>
        <taxon>Desulfurellales</taxon>
        <taxon>Hippeaceae</taxon>
        <taxon>Hippea</taxon>
    </lineage>
</organism>
<dbReference type="Proteomes" id="UP000008139">
    <property type="component" value="Chromosome"/>
</dbReference>
<dbReference type="STRING" id="760142.Hipma_0127"/>
<dbReference type="Gene3D" id="3.40.50.300">
    <property type="entry name" value="P-loop containing nucleotide triphosphate hydrolases"/>
    <property type="match status" value="1"/>
</dbReference>
<dbReference type="GO" id="GO:0005524">
    <property type="term" value="F:ATP binding"/>
    <property type="evidence" value="ECO:0007669"/>
    <property type="project" value="UniProtKB-KW"/>
</dbReference>
<dbReference type="EC" id="3.6.3.28" evidence="5"/>
<keyword evidence="1" id="KW-0813">Transport</keyword>
<dbReference type="InterPro" id="IPR032823">
    <property type="entry name" value="BCA_ABC_TP_C"/>
</dbReference>
<dbReference type="GO" id="GO:1903805">
    <property type="term" value="P:L-valine import across plasma membrane"/>
    <property type="evidence" value="ECO:0007669"/>
    <property type="project" value="TreeGrafter"/>
</dbReference>
<dbReference type="KEGG" id="hmr:Hipma_0127"/>
<keyword evidence="6" id="KW-1185">Reference proteome</keyword>
<dbReference type="SMART" id="SM00382">
    <property type="entry name" value="AAA"/>
    <property type="match status" value="1"/>
</dbReference>
<evidence type="ECO:0000313" key="6">
    <source>
        <dbReference type="Proteomes" id="UP000008139"/>
    </source>
</evidence>
<dbReference type="PANTHER" id="PTHR45772:SF7">
    <property type="entry name" value="AMINO ACID ABC TRANSPORTER ATP-BINDING PROTEIN"/>
    <property type="match status" value="1"/>
</dbReference>
<dbReference type="InterPro" id="IPR003593">
    <property type="entry name" value="AAA+_ATPase"/>
</dbReference>
<accession>F2LX49</accession>
<evidence type="ECO:0000259" key="4">
    <source>
        <dbReference type="PROSITE" id="PS50893"/>
    </source>
</evidence>
<evidence type="ECO:0000256" key="2">
    <source>
        <dbReference type="ARBA" id="ARBA00022741"/>
    </source>
</evidence>
<dbReference type="InterPro" id="IPR003439">
    <property type="entry name" value="ABC_transporter-like_ATP-bd"/>
</dbReference>